<dbReference type="Pfam" id="PF01370">
    <property type="entry name" value="Epimerase"/>
    <property type="match status" value="1"/>
</dbReference>
<dbReference type="AlphaFoldDB" id="A0A2M7QDS2"/>
<evidence type="ECO:0000256" key="4">
    <source>
        <dbReference type="ARBA" id="ARBA00031367"/>
    </source>
</evidence>
<protein>
    <recommendedName>
        <fullName evidence="3">UDP-glucose 4-epimerase</fullName>
    </recommendedName>
    <alternativeName>
        <fullName evidence="5">Galactowaldenase</fullName>
    </alternativeName>
    <alternativeName>
        <fullName evidence="4">UDP-galactose 4-epimerase</fullName>
    </alternativeName>
</protein>
<evidence type="ECO:0000313" key="8">
    <source>
        <dbReference type="Proteomes" id="UP000230108"/>
    </source>
</evidence>
<comment type="similarity">
    <text evidence="2">Belongs to the NAD(P)-dependent epimerase/dehydratase family.</text>
</comment>
<dbReference type="PANTHER" id="PTHR43725:SF53">
    <property type="entry name" value="UDP-ARABINOSE 4-EPIMERASE 1"/>
    <property type="match status" value="1"/>
</dbReference>
<dbReference type="InterPro" id="IPR036291">
    <property type="entry name" value="NAD(P)-bd_dom_sf"/>
</dbReference>
<dbReference type="SUPFAM" id="SSF51735">
    <property type="entry name" value="NAD(P)-binding Rossmann-fold domains"/>
    <property type="match status" value="1"/>
</dbReference>
<name>A0A2M7QDS2_9BACT</name>
<evidence type="ECO:0000256" key="1">
    <source>
        <dbReference type="ARBA" id="ARBA00004947"/>
    </source>
</evidence>
<dbReference type="Proteomes" id="UP000230108">
    <property type="component" value="Unassembled WGS sequence"/>
</dbReference>
<organism evidence="7 8">
    <name type="scientific">Candidatus Roizmanbacteria bacterium CG_4_10_14_0_8_um_filter_39_9</name>
    <dbReference type="NCBI Taxonomy" id="1974829"/>
    <lineage>
        <taxon>Bacteria</taxon>
        <taxon>Candidatus Roizmaniibacteriota</taxon>
    </lineage>
</organism>
<dbReference type="Gene3D" id="3.90.25.10">
    <property type="entry name" value="UDP-galactose 4-epimerase, domain 1"/>
    <property type="match status" value="1"/>
</dbReference>
<accession>A0A2M7QDS2</accession>
<reference evidence="8" key="1">
    <citation type="submission" date="2017-09" db="EMBL/GenBank/DDBJ databases">
        <title>Depth-based differentiation of microbial function through sediment-hosted aquifers and enrichment of novel symbionts in the deep terrestrial subsurface.</title>
        <authorList>
            <person name="Probst A.J."/>
            <person name="Ladd B."/>
            <person name="Jarett J.K."/>
            <person name="Geller-Mcgrath D.E."/>
            <person name="Sieber C.M.K."/>
            <person name="Emerson J.B."/>
            <person name="Anantharaman K."/>
            <person name="Thomas B.C."/>
            <person name="Malmstrom R."/>
            <person name="Stieglmeier M."/>
            <person name="Klingl A."/>
            <person name="Woyke T."/>
            <person name="Ryan C.M."/>
            <person name="Banfield J.F."/>
        </authorList>
    </citation>
    <scope>NUCLEOTIDE SEQUENCE [LARGE SCALE GENOMIC DNA]</scope>
</reference>
<evidence type="ECO:0000259" key="6">
    <source>
        <dbReference type="Pfam" id="PF01370"/>
    </source>
</evidence>
<proteinExistence type="inferred from homology"/>
<comment type="caution">
    <text evidence="7">The sequence shown here is derived from an EMBL/GenBank/DDBJ whole genome shotgun (WGS) entry which is preliminary data.</text>
</comment>
<evidence type="ECO:0000313" key="7">
    <source>
        <dbReference type="EMBL" id="PIY69376.1"/>
    </source>
</evidence>
<evidence type="ECO:0000256" key="3">
    <source>
        <dbReference type="ARBA" id="ARBA00018569"/>
    </source>
</evidence>
<dbReference type="InterPro" id="IPR001509">
    <property type="entry name" value="Epimerase_deHydtase"/>
</dbReference>
<sequence>MPSYSSPISEGRTKPLIAVTGAAGYVGLNTCYKLLQAGYDIVTVDNYSTGREDGLNQLRKLQEELHLPGKIVMMVKMDISENKNKLRNLFKDTRPDTVIHLAAKIVVEQSDKERTMYYRNNIIGTKNVIRAMRIANVKNCIFSSTAAVYGGQPKNGLSFQEDDVVDKNMASNYYALTKMYDEDSLRKWQEEYSTNLIINRFFNLAGAGGPNKEFGYNVWPPTHLMPSAVAAAMGLLSGFEYKCPMGLNTRDGSTIRDYVHVEDIADALVTEVGYLGKRNGVGASEIINLGSGEGQTTKEIVGSAAELISGDFPMTKGKVRPNESPSLVANITKANALLGWNPKHSLTDMIMDLQIWFGGETFKDL</sequence>
<evidence type="ECO:0000256" key="5">
    <source>
        <dbReference type="ARBA" id="ARBA00033067"/>
    </source>
</evidence>
<feature type="domain" description="NAD-dependent epimerase/dehydratase" evidence="6">
    <location>
        <begin position="17"/>
        <end position="270"/>
    </location>
</feature>
<dbReference type="EMBL" id="PFLF01000027">
    <property type="protein sequence ID" value="PIY69376.1"/>
    <property type="molecule type" value="Genomic_DNA"/>
</dbReference>
<evidence type="ECO:0000256" key="2">
    <source>
        <dbReference type="ARBA" id="ARBA00007637"/>
    </source>
</evidence>
<dbReference type="Gene3D" id="3.40.50.720">
    <property type="entry name" value="NAD(P)-binding Rossmann-like Domain"/>
    <property type="match status" value="1"/>
</dbReference>
<gene>
    <name evidence="7" type="ORF">COY90_00955</name>
</gene>
<dbReference type="PANTHER" id="PTHR43725">
    <property type="entry name" value="UDP-GLUCOSE 4-EPIMERASE"/>
    <property type="match status" value="1"/>
</dbReference>
<comment type="pathway">
    <text evidence="1">Carbohydrate metabolism; galactose metabolism.</text>
</comment>
<dbReference type="GO" id="GO:0033499">
    <property type="term" value="P:galactose catabolic process via UDP-galactose, Leloir pathway"/>
    <property type="evidence" value="ECO:0007669"/>
    <property type="project" value="TreeGrafter"/>
</dbReference>